<evidence type="ECO:0000313" key="1">
    <source>
        <dbReference type="EMBL" id="MBB3206470.1"/>
    </source>
</evidence>
<name>A0A7W5H604_9BACT</name>
<accession>A0A7W5H604</accession>
<keyword evidence="2" id="KW-1185">Reference proteome</keyword>
<protein>
    <submittedName>
        <fullName evidence="1">Uncharacterized protein</fullName>
    </submittedName>
</protein>
<sequence length="93" mass="10359">MAVGDAFDTCGVRSSRQAGSDGGFASFTKRLPSVNATISGFVELTTLKTNLYMQRTSRHTPKHLSASRLPLDMERLFLSRLRRCYCFIPSDPN</sequence>
<comment type="caution">
    <text evidence="1">The sequence shown here is derived from an EMBL/GenBank/DDBJ whole genome shotgun (WGS) entry which is preliminary data.</text>
</comment>
<organism evidence="1 2">
    <name type="scientific">Aporhodopirellula rubra</name>
    <dbReference type="NCBI Taxonomy" id="980271"/>
    <lineage>
        <taxon>Bacteria</taxon>
        <taxon>Pseudomonadati</taxon>
        <taxon>Planctomycetota</taxon>
        <taxon>Planctomycetia</taxon>
        <taxon>Pirellulales</taxon>
        <taxon>Pirellulaceae</taxon>
        <taxon>Aporhodopirellula</taxon>
    </lineage>
</organism>
<dbReference type="AlphaFoldDB" id="A0A7W5H604"/>
<gene>
    <name evidence="1" type="ORF">FHS27_002279</name>
</gene>
<dbReference type="EMBL" id="JACHXU010000006">
    <property type="protein sequence ID" value="MBB3206470.1"/>
    <property type="molecule type" value="Genomic_DNA"/>
</dbReference>
<proteinExistence type="predicted"/>
<evidence type="ECO:0000313" key="2">
    <source>
        <dbReference type="Proteomes" id="UP000536179"/>
    </source>
</evidence>
<dbReference type="Proteomes" id="UP000536179">
    <property type="component" value="Unassembled WGS sequence"/>
</dbReference>
<reference evidence="1 2" key="1">
    <citation type="submission" date="2020-08" db="EMBL/GenBank/DDBJ databases">
        <title>Genomic Encyclopedia of Type Strains, Phase III (KMG-III): the genomes of soil and plant-associated and newly described type strains.</title>
        <authorList>
            <person name="Whitman W."/>
        </authorList>
    </citation>
    <scope>NUCLEOTIDE SEQUENCE [LARGE SCALE GENOMIC DNA]</scope>
    <source>
        <strain evidence="1 2">CECT 8075</strain>
    </source>
</reference>